<dbReference type="InterPro" id="IPR018060">
    <property type="entry name" value="HTH_AraC"/>
</dbReference>
<name>A0A1E5G1Z8_9FIRM</name>
<dbReference type="InterPro" id="IPR003313">
    <property type="entry name" value="AraC-bd"/>
</dbReference>
<dbReference type="SUPFAM" id="SSF51215">
    <property type="entry name" value="Regulatory protein AraC"/>
    <property type="match status" value="1"/>
</dbReference>
<keyword evidence="3" id="KW-0804">Transcription</keyword>
<evidence type="ECO:0000313" key="6">
    <source>
        <dbReference type="Proteomes" id="UP000094296"/>
    </source>
</evidence>
<keyword evidence="2" id="KW-0238">DNA-binding</keyword>
<evidence type="ECO:0000256" key="3">
    <source>
        <dbReference type="ARBA" id="ARBA00023163"/>
    </source>
</evidence>
<dbReference type="InterPro" id="IPR020449">
    <property type="entry name" value="Tscrpt_reg_AraC-type_HTH"/>
</dbReference>
<dbReference type="RefSeq" id="WP_069643042.1">
    <property type="nucleotide sequence ID" value="NZ_MIJE01000022.1"/>
</dbReference>
<feature type="domain" description="HTH araC/xylS-type" evidence="4">
    <location>
        <begin position="165"/>
        <end position="262"/>
    </location>
</feature>
<keyword evidence="6" id="KW-1185">Reference proteome</keyword>
<evidence type="ECO:0000259" key="4">
    <source>
        <dbReference type="PROSITE" id="PS01124"/>
    </source>
</evidence>
<dbReference type="PANTHER" id="PTHR46796">
    <property type="entry name" value="HTH-TYPE TRANSCRIPTIONAL ACTIVATOR RHAS-RELATED"/>
    <property type="match status" value="1"/>
</dbReference>
<gene>
    <name evidence="5" type="ORF">BHF68_05170</name>
</gene>
<dbReference type="Pfam" id="PF02311">
    <property type="entry name" value="AraC_binding"/>
    <property type="match status" value="1"/>
</dbReference>
<protein>
    <recommendedName>
        <fullName evidence="4">HTH araC/xylS-type domain-containing protein</fullName>
    </recommendedName>
</protein>
<dbReference type="SUPFAM" id="SSF46689">
    <property type="entry name" value="Homeodomain-like"/>
    <property type="match status" value="2"/>
</dbReference>
<keyword evidence="1" id="KW-0805">Transcription regulation</keyword>
<dbReference type="InterPro" id="IPR009057">
    <property type="entry name" value="Homeodomain-like_sf"/>
</dbReference>
<evidence type="ECO:0000313" key="5">
    <source>
        <dbReference type="EMBL" id="OEF96996.1"/>
    </source>
</evidence>
<comment type="caution">
    <text evidence="5">The sequence shown here is derived from an EMBL/GenBank/DDBJ whole genome shotgun (WGS) entry which is preliminary data.</text>
</comment>
<dbReference type="EMBL" id="MIJE01000022">
    <property type="protein sequence ID" value="OEF96996.1"/>
    <property type="molecule type" value="Genomic_DNA"/>
</dbReference>
<reference evidence="5 6" key="1">
    <citation type="submission" date="2016-09" db="EMBL/GenBank/DDBJ databases">
        <title>Draft genome sequence for the type strain of Desulfuribacillus alkaliarsenatis AHT28, an obligately anaerobic, sulfidogenic bacterium isolated from Russian soda lake sediments.</title>
        <authorList>
            <person name="Abin C.A."/>
            <person name="Hollibaugh J.T."/>
        </authorList>
    </citation>
    <scope>NUCLEOTIDE SEQUENCE [LARGE SCALE GENOMIC DNA]</scope>
    <source>
        <strain evidence="5 6">AHT28</strain>
    </source>
</reference>
<sequence>MIDYYKVNSSSFFEIKECHNRVHAEQEHFHEELSIAVIHKGQTTVQFEGRPYLFCAKDLIVIPPRLIHNCCPEVIEDWKFSMIYINYQWFMNSFKLMIDKHKLFHCSLADDEFQVLHQYIESLKKVDDKSFLESQLIELLDTFFVQKSNDFESVVIHSKEKQEIAIVKEYIEEHFADRLTLEDLVNISSLSKFHLLRVFKNIYKVSPLSYQRNLRFNFAKNELRKGKALADVAVALGYYDQSHFTNEFQKFTGTTPMEYRKNI</sequence>
<dbReference type="STRING" id="766136.BHF68_05170"/>
<dbReference type="PROSITE" id="PS01124">
    <property type="entry name" value="HTH_ARAC_FAMILY_2"/>
    <property type="match status" value="1"/>
</dbReference>
<dbReference type="AlphaFoldDB" id="A0A1E5G1Z8"/>
<dbReference type="InterPro" id="IPR037923">
    <property type="entry name" value="HTH-like"/>
</dbReference>
<dbReference type="SMART" id="SM00342">
    <property type="entry name" value="HTH_ARAC"/>
    <property type="match status" value="1"/>
</dbReference>
<accession>A0A1E5G1Z8</accession>
<dbReference type="InterPro" id="IPR050204">
    <property type="entry name" value="AraC_XylS_family_regulators"/>
</dbReference>
<dbReference type="OrthoDB" id="183331at2"/>
<dbReference type="Pfam" id="PF12833">
    <property type="entry name" value="HTH_18"/>
    <property type="match status" value="1"/>
</dbReference>
<dbReference type="GO" id="GO:0003700">
    <property type="term" value="F:DNA-binding transcription factor activity"/>
    <property type="evidence" value="ECO:0007669"/>
    <property type="project" value="InterPro"/>
</dbReference>
<dbReference type="Gene3D" id="1.10.10.60">
    <property type="entry name" value="Homeodomain-like"/>
    <property type="match status" value="1"/>
</dbReference>
<evidence type="ECO:0000256" key="2">
    <source>
        <dbReference type="ARBA" id="ARBA00023125"/>
    </source>
</evidence>
<dbReference type="PRINTS" id="PR00032">
    <property type="entry name" value="HTHARAC"/>
</dbReference>
<dbReference type="GO" id="GO:0043565">
    <property type="term" value="F:sequence-specific DNA binding"/>
    <property type="evidence" value="ECO:0007669"/>
    <property type="project" value="InterPro"/>
</dbReference>
<evidence type="ECO:0000256" key="1">
    <source>
        <dbReference type="ARBA" id="ARBA00023015"/>
    </source>
</evidence>
<organism evidence="5 6">
    <name type="scientific">Desulfuribacillus alkaliarsenatis</name>
    <dbReference type="NCBI Taxonomy" id="766136"/>
    <lineage>
        <taxon>Bacteria</taxon>
        <taxon>Bacillati</taxon>
        <taxon>Bacillota</taxon>
        <taxon>Desulfuribacillia</taxon>
        <taxon>Desulfuribacillales</taxon>
        <taxon>Desulfuribacillaceae</taxon>
        <taxon>Desulfuribacillus</taxon>
    </lineage>
</organism>
<dbReference type="Proteomes" id="UP000094296">
    <property type="component" value="Unassembled WGS sequence"/>
</dbReference>
<dbReference type="PANTHER" id="PTHR46796:SF2">
    <property type="entry name" value="TRANSCRIPTIONAL REGULATORY PROTEIN"/>
    <property type="match status" value="1"/>
</dbReference>
<proteinExistence type="predicted"/>